<keyword evidence="5" id="KW-0324">Glycolysis</keyword>
<feature type="region of interest" description="Disordered" evidence="6">
    <location>
        <begin position="173"/>
        <end position="199"/>
    </location>
</feature>
<evidence type="ECO:0000256" key="2">
    <source>
        <dbReference type="ARBA" id="ARBA00002315"/>
    </source>
</evidence>
<protein>
    <submittedName>
        <fullName evidence="8">2,3-bisphosphoglycerate-independent phosphoglycerate mutase</fullName>
        <ecNumber evidence="8">5.4.2.-</ecNumber>
    </submittedName>
</protein>
<dbReference type="GO" id="GO:0004619">
    <property type="term" value="F:phosphoglycerate mutase activity"/>
    <property type="evidence" value="ECO:0007669"/>
    <property type="project" value="UniProtKB-EC"/>
</dbReference>
<dbReference type="GO" id="GO:0006096">
    <property type="term" value="P:glycolytic process"/>
    <property type="evidence" value="ECO:0007669"/>
    <property type="project" value="UniProtKB-KW"/>
</dbReference>
<evidence type="ECO:0000256" key="6">
    <source>
        <dbReference type="SAM" id="MobiDB-lite"/>
    </source>
</evidence>
<dbReference type="NCBIfam" id="TIGR00306">
    <property type="entry name" value="apgM"/>
    <property type="match status" value="1"/>
</dbReference>
<dbReference type="RefSeq" id="WP_014810907.1">
    <property type="nucleotide sequence ID" value="NC_018025.1"/>
</dbReference>
<dbReference type="PANTHER" id="PTHR31209">
    <property type="entry name" value="COFACTOR-INDEPENDENT PHOSPHOGLYCERATE MUTASE"/>
    <property type="match status" value="1"/>
</dbReference>
<evidence type="ECO:0000256" key="4">
    <source>
        <dbReference type="ARBA" id="ARBA00005524"/>
    </source>
</evidence>
<gene>
    <name evidence="8" type="ordered locus">Desti_3108</name>
</gene>
<dbReference type="AlphaFoldDB" id="I4C879"/>
<dbReference type="CDD" id="cd16011">
    <property type="entry name" value="iPGM_like"/>
    <property type="match status" value="1"/>
</dbReference>
<evidence type="ECO:0000313" key="9">
    <source>
        <dbReference type="Proteomes" id="UP000006055"/>
    </source>
</evidence>
<dbReference type="NCBIfam" id="NF003160">
    <property type="entry name" value="PRK04135.1"/>
    <property type="match status" value="1"/>
</dbReference>
<dbReference type="PANTHER" id="PTHR31209:SF0">
    <property type="entry name" value="METALLOENZYME DOMAIN-CONTAINING PROTEIN"/>
    <property type="match status" value="1"/>
</dbReference>
<dbReference type="Pfam" id="PF10143">
    <property type="entry name" value="PhosphMutase"/>
    <property type="match status" value="1"/>
</dbReference>
<dbReference type="STRING" id="706587.Desti_3108"/>
<comment type="function">
    <text evidence="2">Catalyzes the interconversion of 2-phosphoglycerate and 3-phosphoglycerate.</text>
</comment>
<proteinExistence type="inferred from homology"/>
<comment type="catalytic activity">
    <reaction evidence="1">
        <text>(2R)-2-phosphoglycerate = (2R)-3-phosphoglycerate</text>
        <dbReference type="Rhea" id="RHEA:15901"/>
        <dbReference type="ChEBI" id="CHEBI:58272"/>
        <dbReference type="ChEBI" id="CHEBI:58289"/>
        <dbReference type="EC" id="5.4.2.12"/>
    </reaction>
</comment>
<dbReference type="EC" id="5.4.2.-" evidence="8"/>
<dbReference type="Gene3D" id="3.40.720.10">
    <property type="entry name" value="Alkaline Phosphatase, subunit A"/>
    <property type="match status" value="2"/>
</dbReference>
<dbReference type="InterPro" id="IPR006124">
    <property type="entry name" value="Metalloenzyme"/>
</dbReference>
<dbReference type="InterPro" id="IPR042253">
    <property type="entry name" value="Pglycerate_mutase_ApgM_sf"/>
</dbReference>
<dbReference type="GO" id="GO:0046872">
    <property type="term" value="F:metal ion binding"/>
    <property type="evidence" value="ECO:0007669"/>
    <property type="project" value="InterPro"/>
</dbReference>
<dbReference type="EMBL" id="CP003360">
    <property type="protein sequence ID" value="AFM25770.1"/>
    <property type="molecule type" value="Genomic_DNA"/>
</dbReference>
<dbReference type="Gene3D" id="3.30.70.2130">
    <property type="entry name" value="Metalloenzyme domain"/>
    <property type="match status" value="1"/>
</dbReference>
<sequence>MNDFDLMRSLTQKNETKIVMLVMDGLGGLPRELGGPTELESAFTPHLDRLAREGMAGLLHPVGLGISPGSGPGHLGLFGYDPIECLIGRGVLEAVGIGLHLTNKDVAARGNFCTVDDSGVITDRRAGRISTEECARMVGLIEGITLPGVEITVKPVRDYRFALIFRGSGLSPHLSETDPQKTGAKPLRVEPQDDAEATSHTADLANQWVEKVRDAIKDQHPANMVTLRGWSKEPGLPTFEDIFKLKAAALAVYPMYKGLANLVGMTIIQGLANLEDQLRSLRENWDSYDFFFFHYKYTDSRGEDGDFDAKVKEIEKVDKIIPDILKLNPDVVVVTGDHSTPAVLKSHSWHPVPTLIWAPGTSRTNPDVTEFGETHCLRGVLGQFKGTDLMKLVTAYARRQAKYGA</sequence>
<dbReference type="InterPro" id="IPR017850">
    <property type="entry name" value="Alkaline_phosphatase_core_sf"/>
</dbReference>
<dbReference type="HOGENOM" id="CLU_034906_2_0_7"/>
<dbReference type="KEGG" id="dti:Desti_3108"/>
<keyword evidence="9" id="KW-1185">Reference proteome</keyword>
<evidence type="ECO:0000256" key="3">
    <source>
        <dbReference type="ARBA" id="ARBA00004921"/>
    </source>
</evidence>
<comment type="similarity">
    <text evidence="4">Belongs to the BPG-independent phosphoglycerate mutase family. A-PGAM subfamily.</text>
</comment>
<evidence type="ECO:0000259" key="7">
    <source>
        <dbReference type="Pfam" id="PF01676"/>
    </source>
</evidence>
<name>I4C879_DESTA</name>
<dbReference type="PIRSF" id="PIRSF006392">
    <property type="entry name" value="IPGAM_arch"/>
    <property type="match status" value="1"/>
</dbReference>
<evidence type="ECO:0000256" key="5">
    <source>
        <dbReference type="ARBA" id="ARBA00023152"/>
    </source>
</evidence>
<evidence type="ECO:0000256" key="1">
    <source>
        <dbReference type="ARBA" id="ARBA00000370"/>
    </source>
</evidence>
<dbReference type="PATRIC" id="fig|706587.4.peg.3533"/>
<keyword evidence="8" id="KW-0413">Isomerase</keyword>
<accession>I4C879</accession>
<dbReference type="SUPFAM" id="SSF53649">
    <property type="entry name" value="Alkaline phosphatase-like"/>
    <property type="match status" value="1"/>
</dbReference>
<dbReference type="InterPro" id="IPR004456">
    <property type="entry name" value="Pglycerate_mutase_ApgM"/>
</dbReference>
<dbReference type="Pfam" id="PF01676">
    <property type="entry name" value="Metalloenzyme"/>
    <property type="match status" value="1"/>
</dbReference>
<evidence type="ECO:0000313" key="8">
    <source>
        <dbReference type="EMBL" id="AFM25770.1"/>
    </source>
</evidence>
<reference evidence="9" key="1">
    <citation type="submission" date="2012-06" db="EMBL/GenBank/DDBJ databases">
        <title>Complete sequence of chromosome of Desulfomonile tiedjei DSM 6799.</title>
        <authorList>
            <person name="Lucas S."/>
            <person name="Copeland A."/>
            <person name="Lapidus A."/>
            <person name="Glavina del Rio T."/>
            <person name="Dalin E."/>
            <person name="Tice H."/>
            <person name="Bruce D."/>
            <person name="Goodwin L."/>
            <person name="Pitluck S."/>
            <person name="Peters L."/>
            <person name="Ovchinnikova G."/>
            <person name="Zeytun A."/>
            <person name="Lu M."/>
            <person name="Kyrpides N."/>
            <person name="Mavromatis K."/>
            <person name="Ivanova N."/>
            <person name="Brettin T."/>
            <person name="Detter J.C."/>
            <person name="Han C."/>
            <person name="Larimer F."/>
            <person name="Land M."/>
            <person name="Hauser L."/>
            <person name="Markowitz V."/>
            <person name="Cheng J.-F."/>
            <person name="Hugenholtz P."/>
            <person name="Woyke T."/>
            <person name="Wu D."/>
            <person name="Spring S."/>
            <person name="Schroeder M."/>
            <person name="Brambilla E."/>
            <person name="Klenk H.-P."/>
            <person name="Eisen J.A."/>
        </authorList>
    </citation>
    <scope>NUCLEOTIDE SEQUENCE [LARGE SCALE GENOMIC DNA]</scope>
    <source>
        <strain evidence="9">ATCC 49306 / DSM 6799 / DCB-1</strain>
    </source>
</reference>
<comment type="pathway">
    <text evidence="3">Carbohydrate degradation.</text>
</comment>
<dbReference type="Proteomes" id="UP000006055">
    <property type="component" value="Chromosome"/>
</dbReference>
<feature type="domain" description="Metalloenzyme" evidence="7">
    <location>
        <begin position="17"/>
        <end position="393"/>
    </location>
</feature>
<dbReference type="OrthoDB" id="9804453at2"/>
<dbReference type="eggNOG" id="COG3635">
    <property type="taxonomic scope" value="Bacteria"/>
</dbReference>
<organism evidence="8 9">
    <name type="scientific">Desulfomonile tiedjei (strain ATCC 49306 / DSM 6799 / DCB-1)</name>
    <dbReference type="NCBI Taxonomy" id="706587"/>
    <lineage>
        <taxon>Bacteria</taxon>
        <taxon>Pseudomonadati</taxon>
        <taxon>Thermodesulfobacteriota</taxon>
        <taxon>Desulfomonilia</taxon>
        <taxon>Desulfomonilales</taxon>
        <taxon>Desulfomonilaceae</taxon>
        <taxon>Desulfomonile</taxon>
    </lineage>
</organism>